<dbReference type="Pfam" id="PF00704">
    <property type="entry name" value="Glyco_hydro_18"/>
    <property type="match status" value="1"/>
</dbReference>
<evidence type="ECO:0000259" key="10">
    <source>
        <dbReference type="PROSITE" id="PS51910"/>
    </source>
</evidence>
<dbReference type="GO" id="GO:0000272">
    <property type="term" value="P:polysaccharide catabolic process"/>
    <property type="evidence" value="ECO:0007669"/>
    <property type="project" value="UniProtKB-KW"/>
</dbReference>
<comment type="similarity">
    <text evidence="8">Belongs to the glycosyl hydrolase 18 family.</text>
</comment>
<proteinExistence type="inferred from homology"/>
<dbReference type="Gene3D" id="3.10.50.10">
    <property type="match status" value="1"/>
</dbReference>
<comment type="caution">
    <text evidence="11">The sequence shown here is derived from an EMBL/GenBank/DDBJ whole genome shotgun (WGS) entry which is preliminary data.</text>
</comment>
<evidence type="ECO:0000256" key="2">
    <source>
        <dbReference type="ARBA" id="ARBA00022801"/>
    </source>
</evidence>
<dbReference type="SUPFAM" id="SSF51445">
    <property type="entry name" value="(Trans)glycosidases"/>
    <property type="match status" value="1"/>
</dbReference>
<evidence type="ECO:0000256" key="3">
    <source>
        <dbReference type="ARBA" id="ARBA00023024"/>
    </source>
</evidence>
<dbReference type="InterPro" id="IPR017853">
    <property type="entry name" value="GH"/>
</dbReference>
<feature type="signal peptide" evidence="9">
    <location>
        <begin position="1"/>
        <end position="18"/>
    </location>
</feature>
<keyword evidence="4" id="KW-0119">Carbohydrate metabolism</keyword>
<feature type="domain" description="GH18" evidence="10">
    <location>
        <begin position="61"/>
        <end position="447"/>
    </location>
</feature>
<reference evidence="11" key="1">
    <citation type="submission" date="2022-11" db="EMBL/GenBank/DDBJ databases">
        <title>Genome Sequence of Cubamyces cubensis.</title>
        <authorList>
            <person name="Buettner E."/>
        </authorList>
    </citation>
    <scope>NUCLEOTIDE SEQUENCE</scope>
    <source>
        <strain evidence="11">MPL-01</strain>
    </source>
</reference>
<dbReference type="SUPFAM" id="SSF54556">
    <property type="entry name" value="Chitinase insertion domain"/>
    <property type="match status" value="1"/>
</dbReference>
<comment type="catalytic activity">
    <reaction evidence="1">
        <text>Random endo-hydrolysis of N-acetyl-beta-D-glucosaminide (1-&gt;4)-beta-linkages in chitin and chitodextrins.</text>
        <dbReference type="EC" id="3.2.1.14"/>
    </reaction>
</comment>
<dbReference type="InterPro" id="IPR001579">
    <property type="entry name" value="Glyco_hydro_18_chit_AS"/>
</dbReference>
<dbReference type="GO" id="GO:0005576">
    <property type="term" value="C:extracellular region"/>
    <property type="evidence" value="ECO:0007669"/>
    <property type="project" value="TreeGrafter"/>
</dbReference>
<dbReference type="GO" id="GO:0006032">
    <property type="term" value="P:chitin catabolic process"/>
    <property type="evidence" value="ECO:0007669"/>
    <property type="project" value="UniProtKB-KW"/>
</dbReference>
<evidence type="ECO:0000313" key="11">
    <source>
        <dbReference type="EMBL" id="KAJ8473778.1"/>
    </source>
</evidence>
<dbReference type="AlphaFoldDB" id="A0AAD7X9A5"/>
<dbReference type="InterPro" id="IPR029070">
    <property type="entry name" value="Chitinase_insertion_sf"/>
</dbReference>
<evidence type="ECO:0000256" key="5">
    <source>
        <dbReference type="ARBA" id="ARBA00023295"/>
    </source>
</evidence>
<feature type="chain" id="PRO_5042022586" description="GH18 domain-containing protein" evidence="9">
    <location>
        <begin position="19"/>
        <end position="451"/>
    </location>
</feature>
<dbReference type="InterPro" id="IPR011583">
    <property type="entry name" value="Chitinase_II/V-like_cat"/>
</dbReference>
<dbReference type="InterPro" id="IPR001223">
    <property type="entry name" value="Glyco_hydro18_cat"/>
</dbReference>
<organism evidence="11 12">
    <name type="scientific">Trametes cubensis</name>
    <dbReference type="NCBI Taxonomy" id="1111947"/>
    <lineage>
        <taxon>Eukaryota</taxon>
        <taxon>Fungi</taxon>
        <taxon>Dikarya</taxon>
        <taxon>Basidiomycota</taxon>
        <taxon>Agaricomycotina</taxon>
        <taxon>Agaricomycetes</taxon>
        <taxon>Polyporales</taxon>
        <taxon>Polyporaceae</taxon>
        <taxon>Trametes</taxon>
    </lineage>
</organism>
<keyword evidence="9" id="KW-0732">Signal</keyword>
<name>A0AAD7X9A5_9APHY</name>
<dbReference type="PROSITE" id="PS51910">
    <property type="entry name" value="GH18_2"/>
    <property type="match status" value="1"/>
</dbReference>
<evidence type="ECO:0000256" key="8">
    <source>
        <dbReference type="RuleBase" id="RU004453"/>
    </source>
</evidence>
<dbReference type="PANTHER" id="PTHR11177:SF392">
    <property type="entry name" value="HAP41P"/>
    <property type="match status" value="1"/>
</dbReference>
<dbReference type="Proteomes" id="UP001215151">
    <property type="component" value="Unassembled WGS sequence"/>
</dbReference>
<gene>
    <name evidence="11" type="ORF">ONZ51_g7655</name>
</gene>
<dbReference type="GO" id="GO:0008061">
    <property type="term" value="F:chitin binding"/>
    <property type="evidence" value="ECO:0007669"/>
    <property type="project" value="InterPro"/>
</dbReference>
<sequence length="451" mass="46755">MLAPLSLLAALPIVSVWAAPMCSLVPSKSAGALAASASATAAVGGAATGSSSGSSDVGDDVVATTWYAGWHGSDFPPESISWSKYTAVTYAFAVTTPDVNTVSLEASDEELLPKFVDLAHQNNVKAMLTIGGWTGSQYFSSAVATDANRTAFVNTVLGLVSKYNLDGLDFDWEYPNKQGMGCNLISDDDSQNFLSFLQALRAEPAAQNLTLSAAVGITPFNGPDGTPMSDVSDFAKVLDYVAIMNYDVWGSWSNAVGPNAPLNDTCASGADQQGSAVSAVKAWTDAGFPANQLVLGVASYGHSFSVANSAALSGNTLNAYPAFDASKQPLGDKWDAVAPAGVDQCGAPTAGGPSGIFDFFGLIDGGFLTANGTVADGIDYRFDECSQTPYVYNPQTQVMVSYDDAKSFAAKGQFINDAGLLGFAMWEAGGDSNDILLDAIEEAIGFTEVDC</sequence>
<evidence type="ECO:0000313" key="12">
    <source>
        <dbReference type="Proteomes" id="UP001215151"/>
    </source>
</evidence>
<dbReference type="Gene3D" id="3.20.20.80">
    <property type="entry name" value="Glycosidases"/>
    <property type="match status" value="1"/>
</dbReference>
<dbReference type="EMBL" id="JAPEVG010000210">
    <property type="protein sequence ID" value="KAJ8473778.1"/>
    <property type="molecule type" value="Genomic_DNA"/>
</dbReference>
<evidence type="ECO:0000256" key="9">
    <source>
        <dbReference type="SAM" id="SignalP"/>
    </source>
</evidence>
<dbReference type="PANTHER" id="PTHR11177">
    <property type="entry name" value="CHITINASE"/>
    <property type="match status" value="1"/>
</dbReference>
<protein>
    <recommendedName>
        <fullName evidence="10">GH18 domain-containing protein</fullName>
    </recommendedName>
</protein>
<keyword evidence="5 7" id="KW-0326">Glycosidase</keyword>
<evidence type="ECO:0000256" key="6">
    <source>
        <dbReference type="ARBA" id="ARBA00023326"/>
    </source>
</evidence>
<evidence type="ECO:0000256" key="4">
    <source>
        <dbReference type="ARBA" id="ARBA00023277"/>
    </source>
</evidence>
<evidence type="ECO:0000256" key="1">
    <source>
        <dbReference type="ARBA" id="ARBA00000822"/>
    </source>
</evidence>
<evidence type="ECO:0000256" key="7">
    <source>
        <dbReference type="RuleBase" id="RU000489"/>
    </source>
</evidence>
<dbReference type="SMART" id="SM00636">
    <property type="entry name" value="Glyco_18"/>
    <property type="match status" value="1"/>
</dbReference>
<dbReference type="GO" id="GO:0008843">
    <property type="term" value="F:endochitinase activity"/>
    <property type="evidence" value="ECO:0007669"/>
    <property type="project" value="UniProtKB-EC"/>
</dbReference>
<dbReference type="InterPro" id="IPR050314">
    <property type="entry name" value="Glycosyl_Hydrlase_18"/>
</dbReference>
<keyword evidence="12" id="KW-1185">Reference proteome</keyword>
<keyword evidence="6" id="KW-0624">Polysaccharide degradation</keyword>
<keyword evidence="2 7" id="KW-0378">Hydrolase</keyword>
<accession>A0AAD7X9A5</accession>
<dbReference type="PROSITE" id="PS01095">
    <property type="entry name" value="GH18_1"/>
    <property type="match status" value="1"/>
</dbReference>
<keyword evidence="3" id="KW-0146">Chitin degradation</keyword>